<accession>A0ABV5KEX6</accession>
<dbReference type="InterPro" id="IPR050109">
    <property type="entry name" value="HTH-type_TetR-like_transc_reg"/>
</dbReference>
<name>A0ABV5KEX6_9ACTN</name>
<sequence>MAQRARPQQQRAAQTRRALLDATVDLLALHGVERLTTTAIVRRAHVSPGTFYRYFVDRAAILAVLRDEAVRAIEDDLMVSVVAALDIDVDAAMRSIVVTLVDAFERHRAVILAMVSQLPAGHHANVLPEIEADLHQLASLLPRRHRPDLLPERLEAVVFLTMGVLVSTCLRIALQRPPEVDRDELVDLATAMLVAGLGPGR</sequence>
<reference evidence="6 7" key="1">
    <citation type="submission" date="2024-09" db="EMBL/GenBank/DDBJ databases">
        <authorList>
            <person name="Sun Q."/>
            <person name="Mori K."/>
        </authorList>
    </citation>
    <scope>NUCLEOTIDE SEQUENCE [LARGE SCALE GENOMIC DNA]</scope>
    <source>
        <strain evidence="6 7">JCM 9626</strain>
    </source>
</reference>
<dbReference type="PANTHER" id="PTHR30055:SF234">
    <property type="entry name" value="HTH-TYPE TRANSCRIPTIONAL REGULATOR BETI"/>
    <property type="match status" value="1"/>
</dbReference>
<dbReference type="EMBL" id="JBHMDG010000026">
    <property type="protein sequence ID" value="MFB9314972.1"/>
    <property type="molecule type" value="Genomic_DNA"/>
</dbReference>
<comment type="caution">
    <text evidence="6">The sequence shown here is derived from an EMBL/GenBank/DDBJ whole genome shotgun (WGS) entry which is preliminary data.</text>
</comment>
<dbReference type="Pfam" id="PF00440">
    <property type="entry name" value="TetR_N"/>
    <property type="match status" value="1"/>
</dbReference>
<evidence type="ECO:0000313" key="7">
    <source>
        <dbReference type="Proteomes" id="UP001589750"/>
    </source>
</evidence>
<keyword evidence="3" id="KW-0804">Transcription</keyword>
<keyword evidence="2 4" id="KW-0238">DNA-binding</keyword>
<evidence type="ECO:0000256" key="4">
    <source>
        <dbReference type="PROSITE-ProRule" id="PRU00335"/>
    </source>
</evidence>
<proteinExistence type="predicted"/>
<dbReference type="Proteomes" id="UP001589750">
    <property type="component" value="Unassembled WGS sequence"/>
</dbReference>
<dbReference type="SUPFAM" id="SSF46689">
    <property type="entry name" value="Homeodomain-like"/>
    <property type="match status" value="1"/>
</dbReference>
<dbReference type="PANTHER" id="PTHR30055">
    <property type="entry name" value="HTH-TYPE TRANSCRIPTIONAL REGULATOR RUTR"/>
    <property type="match status" value="1"/>
</dbReference>
<evidence type="ECO:0000256" key="2">
    <source>
        <dbReference type="ARBA" id="ARBA00023125"/>
    </source>
</evidence>
<keyword evidence="1" id="KW-0805">Transcription regulation</keyword>
<evidence type="ECO:0000313" key="6">
    <source>
        <dbReference type="EMBL" id="MFB9314972.1"/>
    </source>
</evidence>
<evidence type="ECO:0000259" key="5">
    <source>
        <dbReference type="PROSITE" id="PS50977"/>
    </source>
</evidence>
<gene>
    <name evidence="6" type="ORF">ACFFRI_18075</name>
</gene>
<organism evidence="6 7">
    <name type="scientific">Nocardioides plantarum</name>
    <dbReference type="NCBI Taxonomy" id="29299"/>
    <lineage>
        <taxon>Bacteria</taxon>
        <taxon>Bacillati</taxon>
        <taxon>Actinomycetota</taxon>
        <taxon>Actinomycetes</taxon>
        <taxon>Propionibacteriales</taxon>
        <taxon>Nocardioidaceae</taxon>
        <taxon>Nocardioides</taxon>
    </lineage>
</organism>
<feature type="domain" description="HTH tetR-type" evidence="5">
    <location>
        <begin position="13"/>
        <end position="73"/>
    </location>
</feature>
<evidence type="ECO:0000256" key="3">
    <source>
        <dbReference type="ARBA" id="ARBA00023163"/>
    </source>
</evidence>
<dbReference type="RefSeq" id="WP_140010091.1">
    <property type="nucleotide sequence ID" value="NZ_JBHMDG010000026.1"/>
</dbReference>
<protein>
    <submittedName>
        <fullName evidence="6">TetR/AcrR family transcriptional regulator</fullName>
    </submittedName>
</protein>
<dbReference type="InterPro" id="IPR009057">
    <property type="entry name" value="Homeodomain-like_sf"/>
</dbReference>
<dbReference type="PROSITE" id="PS50977">
    <property type="entry name" value="HTH_TETR_2"/>
    <property type="match status" value="1"/>
</dbReference>
<dbReference type="Pfam" id="PF17918">
    <property type="entry name" value="TetR_C_15"/>
    <property type="match status" value="1"/>
</dbReference>
<keyword evidence="7" id="KW-1185">Reference proteome</keyword>
<dbReference type="InterPro" id="IPR041669">
    <property type="entry name" value="TetR_C_15"/>
</dbReference>
<feature type="DNA-binding region" description="H-T-H motif" evidence="4">
    <location>
        <begin position="36"/>
        <end position="55"/>
    </location>
</feature>
<evidence type="ECO:0000256" key="1">
    <source>
        <dbReference type="ARBA" id="ARBA00023015"/>
    </source>
</evidence>
<dbReference type="Gene3D" id="1.10.357.10">
    <property type="entry name" value="Tetracycline Repressor, domain 2"/>
    <property type="match status" value="1"/>
</dbReference>
<dbReference type="PRINTS" id="PR00455">
    <property type="entry name" value="HTHTETR"/>
</dbReference>
<dbReference type="InterPro" id="IPR001647">
    <property type="entry name" value="HTH_TetR"/>
</dbReference>